<dbReference type="EMBL" id="DS239138">
    <property type="protein sequence ID" value="EDP34905.1"/>
    <property type="molecule type" value="Genomic_DNA"/>
</dbReference>
<accession>A8PF64</accession>
<proteinExistence type="predicted"/>
<protein>
    <submittedName>
        <fullName evidence="1">Uncharacterized protein</fullName>
    </submittedName>
</protein>
<name>A8PF64_BRUMA</name>
<dbReference type="AlphaFoldDB" id="A8PF64"/>
<organism evidence="1">
    <name type="scientific">Brugia malayi</name>
    <name type="common">Filarial nematode worm</name>
    <dbReference type="NCBI Taxonomy" id="6279"/>
    <lineage>
        <taxon>Eukaryota</taxon>
        <taxon>Metazoa</taxon>
        <taxon>Ecdysozoa</taxon>
        <taxon>Nematoda</taxon>
        <taxon>Chromadorea</taxon>
        <taxon>Rhabditida</taxon>
        <taxon>Spirurina</taxon>
        <taxon>Spiruromorpha</taxon>
        <taxon>Filarioidea</taxon>
        <taxon>Onchocercidae</taxon>
        <taxon>Brugia</taxon>
    </lineage>
</organism>
<evidence type="ECO:0000313" key="1">
    <source>
        <dbReference type="EMBL" id="EDP34905.1"/>
    </source>
</evidence>
<reference evidence="1" key="1">
    <citation type="journal article" date="2007" name="Science">
        <title>Draft genome of the filarial nematode parasite Brugia malayi.</title>
        <authorList>
            <person name="Ghedin E."/>
            <person name="Wang S."/>
            <person name="Spiro D."/>
            <person name="Caler E."/>
            <person name="Zhao Q."/>
            <person name="Crabtree J."/>
            <person name="Allen J.E."/>
            <person name="Delcher A.L."/>
            <person name="Guiliano D.B."/>
            <person name="Miranda-Saavedra D."/>
            <person name="Angiuoli S.V."/>
            <person name="Creasy T."/>
            <person name="Amedeo P."/>
            <person name="Haas B."/>
            <person name="El-Sayed N.M."/>
            <person name="Wortman J.R."/>
            <person name="Feldblyum T."/>
            <person name="Tallon L."/>
            <person name="Schatz M."/>
            <person name="Shumway M."/>
            <person name="Koo H."/>
            <person name="Salzberg S.L."/>
            <person name="Schobel S."/>
            <person name="Pertea M."/>
            <person name="Pop M."/>
            <person name="White O."/>
            <person name="Barton G.J."/>
            <person name="Carlow C.K."/>
            <person name="Crawford M.J."/>
            <person name="Daub J."/>
            <person name="Dimmic M.W."/>
            <person name="Estes C.F."/>
            <person name="Foster J.M."/>
            <person name="Ganatra M."/>
            <person name="Gregory W.F."/>
            <person name="Johnson N.M."/>
            <person name="Jin J."/>
            <person name="Komuniecki R."/>
            <person name="Korf I."/>
            <person name="Kumar S."/>
            <person name="Laney S."/>
            <person name="Li B.W."/>
            <person name="Li W."/>
            <person name="Lindblom T.H."/>
            <person name="Lustigman S."/>
            <person name="Ma D."/>
            <person name="Maina C.V."/>
            <person name="Martin D.M."/>
            <person name="McCarter J.P."/>
            <person name="McReynolds L."/>
            <person name="Mitreva M."/>
            <person name="Nutman T.B."/>
            <person name="Parkinson J."/>
            <person name="Peregrin-Alvarez J.M."/>
            <person name="Poole C."/>
            <person name="Ren Q."/>
            <person name="Saunders L."/>
            <person name="Sluder A.E."/>
            <person name="Smith K."/>
            <person name="Stanke M."/>
            <person name="Unnasch T.R."/>
            <person name="Ware J."/>
            <person name="Wei A.D."/>
            <person name="Weil G."/>
            <person name="Williams D.J."/>
            <person name="Zhang Y."/>
            <person name="Williams S.A."/>
            <person name="Fraser-Liggett C."/>
            <person name="Slatko B."/>
            <person name="Blaxter M.L."/>
            <person name="Scott A.L."/>
        </authorList>
    </citation>
    <scope>NUCLEOTIDE SEQUENCE [LARGE SCALE GENOMIC DNA]</scope>
</reference>
<gene>
    <name evidence="1" type="ORF">Bm1_23905</name>
</gene>
<sequence>MSTTRKEPLAIEDFVSRKKKSFILTTSMVY</sequence>